<dbReference type="GO" id="GO:0016757">
    <property type="term" value="F:glycosyltransferase activity"/>
    <property type="evidence" value="ECO:0007669"/>
    <property type="project" value="UniProtKB-KW"/>
</dbReference>
<dbReference type="GO" id="GO:0008360">
    <property type="term" value="P:regulation of cell shape"/>
    <property type="evidence" value="ECO:0007669"/>
    <property type="project" value="UniProtKB-UniRule"/>
</dbReference>
<evidence type="ECO:0000256" key="5">
    <source>
        <dbReference type="ARBA" id="ARBA00022801"/>
    </source>
</evidence>
<keyword evidence="7 9" id="KW-0573">Peptidoglycan synthesis</keyword>
<evidence type="ECO:0000259" key="11">
    <source>
        <dbReference type="PROSITE" id="PS52029"/>
    </source>
</evidence>
<dbReference type="AlphaFoldDB" id="A0A2G6E3Y5"/>
<keyword evidence="10" id="KW-0472">Membrane</keyword>
<dbReference type="InterPro" id="IPR050979">
    <property type="entry name" value="LD-transpeptidase"/>
</dbReference>
<evidence type="ECO:0000256" key="7">
    <source>
        <dbReference type="ARBA" id="ARBA00022984"/>
    </source>
</evidence>
<keyword evidence="6 9" id="KW-0133">Cell shape</keyword>
<evidence type="ECO:0000256" key="2">
    <source>
        <dbReference type="ARBA" id="ARBA00005992"/>
    </source>
</evidence>
<dbReference type="InterPro" id="IPR005490">
    <property type="entry name" value="LD_TPept_cat_dom"/>
</dbReference>
<evidence type="ECO:0000256" key="9">
    <source>
        <dbReference type="PROSITE-ProRule" id="PRU01373"/>
    </source>
</evidence>
<dbReference type="InterPro" id="IPR038063">
    <property type="entry name" value="Transpep_catalytic_dom"/>
</dbReference>
<dbReference type="PROSITE" id="PS52029">
    <property type="entry name" value="LD_TPASE"/>
    <property type="match status" value="1"/>
</dbReference>
<name>A0A2G6E3Y5_9BACT</name>
<dbReference type="GO" id="GO:0018104">
    <property type="term" value="P:peptidoglycan-protein cross-linking"/>
    <property type="evidence" value="ECO:0007669"/>
    <property type="project" value="TreeGrafter"/>
</dbReference>
<feature type="active site" description="Nucleophile" evidence="9">
    <location>
        <position position="204"/>
    </location>
</feature>
<accession>A0A2G6E3Y5</accession>
<dbReference type="CDD" id="cd16913">
    <property type="entry name" value="YkuD_like"/>
    <property type="match status" value="1"/>
</dbReference>
<evidence type="ECO:0000256" key="10">
    <source>
        <dbReference type="SAM" id="Phobius"/>
    </source>
</evidence>
<dbReference type="UniPathway" id="UPA00219"/>
<dbReference type="PANTHER" id="PTHR30582">
    <property type="entry name" value="L,D-TRANSPEPTIDASE"/>
    <property type="match status" value="1"/>
</dbReference>
<dbReference type="Proteomes" id="UP000229740">
    <property type="component" value="Unassembled WGS sequence"/>
</dbReference>
<gene>
    <name evidence="12" type="ORF">CSB45_10155</name>
</gene>
<feature type="transmembrane region" description="Helical" evidence="10">
    <location>
        <begin position="12"/>
        <end position="33"/>
    </location>
</feature>
<evidence type="ECO:0000313" key="12">
    <source>
        <dbReference type="EMBL" id="PID56793.1"/>
    </source>
</evidence>
<evidence type="ECO:0000256" key="8">
    <source>
        <dbReference type="ARBA" id="ARBA00023316"/>
    </source>
</evidence>
<keyword evidence="8 9" id="KW-0961">Cell wall biogenesis/degradation</keyword>
<comment type="similarity">
    <text evidence="2">Belongs to the YkuD family.</text>
</comment>
<organism evidence="12 13">
    <name type="scientific">candidate division KSB3 bacterium</name>
    <dbReference type="NCBI Taxonomy" id="2044937"/>
    <lineage>
        <taxon>Bacteria</taxon>
        <taxon>candidate division KSB3</taxon>
    </lineage>
</organism>
<evidence type="ECO:0000256" key="3">
    <source>
        <dbReference type="ARBA" id="ARBA00022676"/>
    </source>
</evidence>
<reference evidence="12 13" key="1">
    <citation type="submission" date="2017-10" db="EMBL/GenBank/DDBJ databases">
        <title>Novel microbial diversity and functional potential in the marine mammal oral microbiome.</title>
        <authorList>
            <person name="Dudek N.K."/>
            <person name="Sun C.L."/>
            <person name="Burstein D."/>
            <person name="Kantor R.S."/>
            <person name="Aliaga Goltsman D.S."/>
            <person name="Bik E.M."/>
            <person name="Thomas B.C."/>
            <person name="Banfield J.F."/>
            <person name="Relman D.A."/>
        </authorList>
    </citation>
    <scope>NUCLEOTIDE SEQUENCE [LARGE SCALE GENOMIC DNA]</scope>
    <source>
        <strain evidence="12">DOLZORAL124_49_17</strain>
    </source>
</reference>
<dbReference type="SUPFAM" id="SSF141523">
    <property type="entry name" value="L,D-transpeptidase catalytic domain-like"/>
    <property type="match status" value="1"/>
</dbReference>
<feature type="active site" description="Proton donor/acceptor" evidence="9">
    <location>
        <position position="188"/>
    </location>
</feature>
<keyword evidence="5" id="KW-0378">Hydrolase</keyword>
<keyword evidence="10" id="KW-1133">Transmembrane helix</keyword>
<evidence type="ECO:0000256" key="4">
    <source>
        <dbReference type="ARBA" id="ARBA00022679"/>
    </source>
</evidence>
<dbReference type="PANTHER" id="PTHR30582:SF24">
    <property type="entry name" value="L,D-TRANSPEPTIDASE ERFK_SRFK-RELATED"/>
    <property type="match status" value="1"/>
</dbReference>
<keyword evidence="10" id="KW-0812">Transmembrane</keyword>
<keyword evidence="4" id="KW-0808">Transferase</keyword>
<evidence type="ECO:0000256" key="1">
    <source>
        <dbReference type="ARBA" id="ARBA00004752"/>
    </source>
</evidence>
<dbReference type="GO" id="GO:0071555">
    <property type="term" value="P:cell wall organization"/>
    <property type="evidence" value="ECO:0007669"/>
    <property type="project" value="UniProtKB-UniRule"/>
</dbReference>
<comment type="caution">
    <text evidence="12">The sequence shown here is derived from an EMBL/GenBank/DDBJ whole genome shotgun (WGS) entry which is preliminary data.</text>
</comment>
<evidence type="ECO:0000313" key="13">
    <source>
        <dbReference type="Proteomes" id="UP000229740"/>
    </source>
</evidence>
<dbReference type="EMBL" id="PDPS01000031">
    <property type="protein sequence ID" value="PID56793.1"/>
    <property type="molecule type" value="Genomic_DNA"/>
</dbReference>
<dbReference type="Pfam" id="PF03734">
    <property type="entry name" value="YkuD"/>
    <property type="match status" value="1"/>
</dbReference>
<dbReference type="GO" id="GO:0005576">
    <property type="term" value="C:extracellular region"/>
    <property type="evidence" value="ECO:0007669"/>
    <property type="project" value="TreeGrafter"/>
</dbReference>
<dbReference type="Gene3D" id="2.40.440.10">
    <property type="entry name" value="L,D-transpeptidase catalytic domain-like"/>
    <property type="match status" value="1"/>
</dbReference>
<keyword evidence="3" id="KW-0328">Glycosyltransferase</keyword>
<feature type="domain" description="L,D-TPase catalytic" evidence="11">
    <location>
        <begin position="72"/>
        <end position="228"/>
    </location>
</feature>
<proteinExistence type="inferred from homology"/>
<protein>
    <recommendedName>
        <fullName evidence="11">L,D-TPase catalytic domain-containing protein</fullName>
    </recommendedName>
</protein>
<dbReference type="GO" id="GO:0071972">
    <property type="term" value="F:peptidoglycan L,D-transpeptidase activity"/>
    <property type="evidence" value="ECO:0007669"/>
    <property type="project" value="TreeGrafter"/>
</dbReference>
<comment type="pathway">
    <text evidence="1 9">Cell wall biogenesis; peptidoglycan biosynthesis.</text>
</comment>
<evidence type="ECO:0000256" key="6">
    <source>
        <dbReference type="ARBA" id="ARBA00022960"/>
    </source>
</evidence>
<sequence>MKNMLGSLRGQGAFILLGGILLAVGMTMVTNYLSQTANDVQHTVEAEETPRFEHLDAVEKLYERFALREDRQAIIIHVTEQTLYLVKDGTAVASYPISSSKYGVGSRAGSNKTPLGTHRISEMFGDGAPLGTVFRARVNTGEVVKIYTDDTDIEDDLVTTRIMWLDGQESGLNTGAGIDSHSRYIYIHGTQEEGLIGRPASHGCIRMKNQDVIDLFDRVQIGTLVEILE</sequence>